<dbReference type="HOGENOM" id="CLU_1887917_0_0_1"/>
<evidence type="ECO:0000256" key="1">
    <source>
        <dbReference type="SAM" id="MobiDB-lite"/>
    </source>
</evidence>
<dbReference type="OMA" id="ISAPWIQ"/>
<proteinExistence type="predicted"/>
<keyword evidence="3" id="KW-1185">Reference proteome</keyword>
<gene>
    <name evidence="2" type="primary">Dsim\GD14377</name>
    <name evidence="2" type="ORF">Dsim_GD14377</name>
</gene>
<accession>B4QRA2</accession>
<organism evidence="2 3">
    <name type="scientific">Drosophila simulans</name>
    <name type="common">Fruit fly</name>
    <dbReference type="NCBI Taxonomy" id="7240"/>
    <lineage>
        <taxon>Eukaryota</taxon>
        <taxon>Metazoa</taxon>
        <taxon>Ecdysozoa</taxon>
        <taxon>Arthropoda</taxon>
        <taxon>Hexapoda</taxon>
        <taxon>Insecta</taxon>
        <taxon>Pterygota</taxon>
        <taxon>Neoptera</taxon>
        <taxon>Endopterygota</taxon>
        <taxon>Diptera</taxon>
        <taxon>Brachycera</taxon>
        <taxon>Muscomorpha</taxon>
        <taxon>Ephydroidea</taxon>
        <taxon>Drosophilidae</taxon>
        <taxon>Drosophila</taxon>
        <taxon>Sophophora</taxon>
    </lineage>
</organism>
<sequence length="138" mass="14616">MCSSFDITTSTHHSAGGIKQKHPNRDSLCSGLLAGFGGPCGQRADPRQRRSKTNVVHVHGDGVIEDEPEDSGTSGSNNNSSSSSNLSKNGSSGNISSGSNTPGGISAPWIQWDTYVPLTLPETSWTEPVEQHLQRRAN</sequence>
<dbReference type="Proteomes" id="UP000000304">
    <property type="component" value="Chromosome 3L"/>
</dbReference>
<dbReference type="AlphaFoldDB" id="B4QRA2"/>
<evidence type="ECO:0000313" key="2">
    <source>
        <dbReference type="EMBL" id="EDX10232.1"/>
    </source>
</evidence>
<feature type="region of interest" description="Disordered" evidence="1">
    <location>
        <begin position="1"/>
        <end position="108"/>
    </location>
</feature>
<feature type="compositionally biased region" description="Polar residues" evidence="1">
    <location>
        <begin position="1"/>
        <end position="13"/>
    </location>
</feature>
<dbReference type="EMBL" id="CM000363">
    <property type="protein sequence ID" value="EDX10232.1"/>
    <property type="molecule type" value="Genomic_DNA"/>
</dbReference>
<reference evidence="2 3" key="1">
    <citation type="journal article" date="2007" name="Nature">
        <title>Evolution of genes and genomes on the Drosophila phylogeny.</title>
        <authorList>
            <consortium name="Drosophila 12 Genomes Consortium"/>
            <person name="Clark A.G."/>
            <person name="Eisen M.B."/>
            <person name="Smith D.R."/>
            <person name="Bergman C.M."/>
            <person name="Oliver B."/>
            <person name="Markow T.A."/>
            <person name="Kaufman T.C."/>
            <person name="Kellis M."/>
            <person name="Gelbart W."/>
            <person name="Iyer V.N."/>
            <person name="Pollard D.A."/>
            <person name="Sackton T.B."/>
            <person name="Larracuente A.M."/>
            <person name="Singh N.D."/>
            <person name="Abad J.P."/>
            <person name="Abt D.N."/>
            <person name="Adryan B."/>
            <person name="Aguade M."/>
            <person name="Akashi H."/>
            <person name="Anderson W.W."/>
            <person name="Aquadro C.F."/>
            <person name="Ardell D.H."/>
            <person name="Arguello R."/>
            <person name="Artieri C.G."/>
            <person name="Barbash D.A."/>
            <person name="Barker D."/>
            <person name="Barsanti P."/>
            <person name="Batterham P."/>
            <person name="Batzoglou S."/>
            <person name="Begun D."/>
            <person name="Bhutkar A."/>
            <person name="Blanco E."/>
            <person name="Bosak S.A."/>
            <person name="Bradley R.K."/>
            <person name="Brand A.D."/>
            <person name="Brent M.R."/>
            <person name="Brooks A.N."/>
            <person name="Brown R.H."/>
            <person name="Butlin R.K."/>
            <person name="Caggese C."/>
            <person name="Calvi B.R."/>
            <person name="Bernardo de Carvalho A."/>
            <person name="Caspi A."/>
            <person name="Castrezana S."/>
            <person name="Celniker S.E."/>
            <person name="Chang J.L."/>
            <person name="Chapple C."/>
            <person name="Chatterji S."/>
            <person name="Chinwalla A."/>
            <person name="Civetta A."/>
            <person name="Clifton S.W."/>
            <person name="Comeron J.M."/>
            <person name="Costello J.C."/>
            <person name="Coyne J.A."/>
            <person name="Daub J."/>
            <person name="David R.G."/>
            <person name="Delcher A.L."/>
            <person name="Delehaunty K."/>
            <person name="Do C.B."/>
            <person name="Ebling H."/>
            <person name="Edwards K."/>
            <person name="Eickbush T."/>
            <person name="Evans J.D."/>
            <person name="Filipski A."/>
            <person name="Findeiss S."/>
            <person name="Freyhult E."/>
            <person name="Fulton L."/>
            <person name="Fulton R."/>
            <person name="Garcia A.C."/>
            <person name="Gardiner A."/>
            <person name="Garfield D.A."/>
            <person name="Garvin B.E."/>
            <person name="Gibson G."/>
            <person name="Gilbert D."/>
            <person name="Gnerre S."/>
            <person name="Godfrey J."/>
            <person name="Good R."/>
            <person name="Gotea V."/>
            <person name="Gravely B."/>
            <person name="Greenberg A.J."/>
            <person name="Griffiths-Jones S."/>
            <person name="Gross S."/>
            <person name="Guigo R."/>
            <person name="Gustafson E.A."/>
            <person name="Haerty W."/>
            <person name="Hahn M.W."/>
            <person name="Halligan D.L."/>
            <person name="Halpern A.L."/>
            <person name="Halter G.M."/>
            <person name="Han M.V."/>
            <person name="Heger A."/>
            <person name="Hillier L."/>
            <person name="Hinrichs A.S."/>
            <person name="Holmes I."/>
            <person name="Hoskins R.A."/>
            <person name="Hubisz M.J."/>
            <person name="Hultmark D."/>
            <person name="Huntley M.A."/>
            <person name="Jaffe D.B."/>
            <person name="Jagadeeshan S."/>
            <person name="Jeck W.R."/>
            <person name="Johnson J."/>
            <person name="Jones C.D."/>
            <person name="Jordan W.C."/>
            <person name="Karpen G.H."/>
            <person name="Kataoka E."/>
            <person name="Keightley P.D."/>
            <person name="Kheradpour P."/>
            <person name="Kirkness E.F."/>
            <person name="Koerich L.B."/>
            <person name="Kristiansen K."/>
            <person name="Kudrna D."/>
            <person name="Kulathinal R.J."/>
            <person name="Kumar S."/>
            <person name="Kwok R."/>
            <person name="Lander E."/>
            <person name="Langley C.H."/>
            <person name="Lapoint R."/>
            <person name="Lazzaro B.P."/>
            <person name="Lee S.J."/>
            <person name="Levesque L."/>
            <person name="Li R."/>
            <person name="Lin C.F."/>
            <person name="Lin M.F."/>
            <person name="Lindblad-Toh K."/>
            <person name="Llopart A."/>
            <person name="Long M."/>
            <person name="Low L."/>
            <person name="Lozovsky E."/>
            <person name="Lu J."/>
            <person name="Luo M."/>
            <person name="Machado C.A."/>
            <person name="Makalowski W."/>
            <person name="Marzo M."/>
            <person name="Matsuda M."/>
            <person name="Matzkin L."/>
            <person name="McAllister B."/>
            <person name="McBride C.S."/>
            <person name="McKernan B."/>
            <person name="McKernan K."/>
            <person name="Mendez-Lago M."/>
            <person name="Minx P."/>
            <person name="Mollenhauer M.U."/>
            <person name="Montooth K."/>
            <person name="Mount S.M."/>
            <person name="Mu X."/>
            <person name="Myers E."/>
            <person name="Negre B."/>
            <person name="Newfeld S."/>
            <person name="Nielsen R."/>
            <person name="Noor M.A."/>
            <person name="O'Grady P."/>
            <person name="Pachter L."/>
            <person name="Papaceit M."/>
            <person name="Parisi M.J."/>
            <person name="Parisi M."/>
            <person name="Parts L."/>
            <person name="Pedersen J.S."/>
            <person name="Pesole G."/>
            <person name="Phillippy A.M."/>
            <person name="Ponting C.P."/>
            <person name="Pop M."/>
            <person name="Porcelli D."/>
            <person name="Powell J.R."/>
            <person name="Prohaska S."/>
            <person name="Pruitt K."/>
            <person name="Puig M."/>
            <person name="Quesneville H."/>
            <person name="Ram K.R."/>
            <person name="Rand D."/>
            <person name="Rasmussen M.D."/>
            <person name="Reed L.K."/>
            <person name="Reenan R."/>
            <person name="Reily A."/>
            <person name="Remington K.A."/>
            <person name="Rieger T.T."/>
            <person name="Ritchie M.G."/>
            <person name="Robin C."/>
            <person name="Rogers Y.H."/>
            <person name="Rohde C."/>
            <person name="Rozas J."/>
            <person name="Rubenfield M.J."/>
            <person name="Ruiz A."/>
            <person name="Russo S."/>
            <person name="Salzberg S.L."/>
            <person name="Sanchez-Gracia A."/>
            <person name="Saranga D.J."/>
            <person name="Sato H."/>
            <person name="Schaeffer S.W."/>
            <person name="Schatz M.C."/>
            <person name="Schlenke T."/>
            <person name="Schwartz R."/>
            <person name="Segarra C."/>
            <person name="Singh R.S."/>
            <person name="Sirot L."/>
            <person name="Sirota M."/>
            <person name="Sisneros N.B."/>
            <person name="Smith C.D."/>
            <person name="Smith T.F."/>
            <person name="Spieth J."/>
            <person name="Stage D.E."/>
            <person name="Stark A."/>
            <person name="Stephan W."/>
            <person name="Strausberg R.L."/>
            <person name="Strempel S."/>
            <person name="Sturgill D."/>
            <person name="Sutton G."/>
            <person name="Sutton G.G."/>
            <person name="Tao W."/>
            <person name="Teichmann S."/>
            <person name="Tobari Y.N."/>
            <person name="Tomimura Y."/>
            <person name="Tsolas J.M."/>
            <person name="Valente V.L."/>
            <person name="Venter E."/>
            <person name="Venter J.C."/>
            <person name="Vicario S."/>
            <person name="Vieira F.G."/>
            <person name="Vilella A.J."/>
            <person name="Villasante A."/>
            <person name="Walenz B."/>
            <person name="Wang J."/>
            <person name="Wasserman M."/>
            <person name="Watts T."/>
            <person name="Wilson D."/>
            <person name="Wilson R.K."/>
            <person name="Wing R.A."/>
            <person name="Wolfner M.F."/>
            <person name="Wong A."/>
            <person name="Wong G.K."/>
            <person name="Wu C.I."/>
            <person name="Wu G."/>
            <person name="Yamamoto D."/>
            <person name="Yang H.P."/>
            <person name="Yang S.P."/>
            <person name="Yorke J.A."/>
            <person name="Yoshida K."/>
            <person name="Zdobnov E."/>
            <person name="Zhang P."/>
            <person name="Zhang Y."/>
            <person name="Zimin A.V."/>
            <person name="Baldwin J."/>
            <person name="Abdouelleil A."/>
            <person name="Abdulkadir J."/>
            <person name="Abebe A."/>
            <person name="Abera B."/>
            <person name="Abreu J."/>
            <person name="Acer S.C."/>
            <person name="Aftuck L."/>
            <person name="Alexander A."/>
            <person name="An P."/>
            <person name="Anderson E."/>
            <person name="Anderson S."/>
            <person name="Arachi H."/>
            <person name="Azer M."/>
            <person name="Bachantsang P."/>
            <person name="Barry A."/>
            <person name="Bayul T."/>
            <person name="Berlin A."/>
            <person name="Bessette D."/>
            <person name="Bloom T."/>
            <person name="Blye J."/>
            <person name="Boguslavskiy L."/>
            <person name="Bonnet C."/>
            <person name="Boukhgalter B."/>
            <person name="Bourzgui I."/>
            <person name="Brown A."/>
            <person name="Cahill P."/>
            <person name="Channer S."/>
            <person name="Cheshatsang Y."/>
            <person name="Chuda L."/>
            <person name="Citroen M."/>
            <person name="Collymore A."/>
            <person name="Cooke P."/>
            <person name="Costello M."/>
            <person name="D'Aco K."/>
            <person name="Daza R."/>
            <person name="De Haan G."/>
            <person name="DeGray S."/>
            <person name="DeMaso C."/>
            <person name="Dhargay N."/>
            <person name="Dooley K."/>
            <person name="Dooley E."/>
            <person name="Doricent M."/>
            <person name="Dorje P."/>
            <person name="Dorjee K."/>
            <person name="Dupes A."/>
            <person name="Elong R."/>
            <person name="Falk J."/>
            <person name="Farina A."/>
            <person name="Faro S."/>
            <person name="Ferguson D."/>
            <person name="Fisher S."/>
            <person name="Foley C.D."/>
            <person name="Franke A."/>
            <person name="Friedrich D."/>
            <person name="Gadbois L."/>
            <person name="Gearin G."/>
            <person name="Gearin C.R."/>
            <person name="Giannoukos G."/>
            <person name="Goode T."/>
            <person name="Graham J."/>
            <person name="Grandbois E."/>
            <person name="Grewal S."/>
            <person name="Gyaltsen K."/>
            <person name="Hafez N."/>
            <person name="Hagos B."/>
            <person name="Hall J."/>
            <person name="Henson C."/>
            <person name="Hollinger A."/>
            <person name="Honan T."/>
            <person name="Huard M.D."/>
            <person name="Hughes L."/>
            <person name="Hurhula B."/>
            <person name="Husby M.E."/>
            <person name="Kamat A."/>
            <person name="Kanga B."/>
            <person name="Kashin S."/>
            <person name="Khazanovich D."/>
            <person name="Kisner P."/>
            <person name="Lance K."/>
            <person name="Lara M."/>
            <person name="Lee W."/>
            <person name="Lennon N."/>
            <person name="Letendre F."/>
            <person name="LeVine R."/>
            <person name="Lipovsky A."/>
            <person name="Liu X."/>
            <person name="Liu J."/>
            <person name="Liu S."/>
            <person name="Lokyitsang T."/>
            <person name="Lokyitsang Y."/>
            <person name="Lubonja R."/>
            <person name="Lui A."/>
            <person name="MacDonald P."/>
            <person name="Magnisalis V."/>
            <person name="Maru K."/>
            <person name="Matthews C."/>
            <person name="McCusker W."/>
            <person name="McDonough S."/>
            <person name="Mehta T."/>
            <person name="Meldrim J."/>
            <person name="Meneus L."/>
            <person name="Mihai O."/>
            <person name="Mihalev A."/>
            <person name="Mihova T."/>
            <person name="Mittelman R."/>
            <person name="Mlenga V."/>
            <person name="Montmayeur A."/>
            <person name="Mulrain L."/>
            <person name="Navidi A."/>
            <person name="Naylor J."/>
            <person name="Negash T."/>
            <person name="Nguyen T."/>
            <person name="Nguyen N."/>
            <person name="Nicol R."/>
            <person name="Norbu C."/>
            <person name="Norbu N."/>
            <person name="Novod N."/>
            <person name="O'Neill B."/>
            <person name="Osman S."/>
            <person name="Markiewicz E."/>
            <person name="Oyono O.L."/>
            <person name="Patti C."/>
            <person name="Phunkhang P."/>
            <person name="Pierre F."/>
            <person name="Priest M."/>
            <person name="Raghuraman S."/>
            <person name="Rege F."/>
            <person name="Reyes R."/>
            <person name="Rise C."/>
            <person name="Rogov P."/>
            <person name="Ross K."/>
            <person name="Ryan E."/>
            <person name="Settipalli S."/>
            <person name="Shea T."/>
            <person name="Sherpa N."/>
            <person name="Shi L."/>
            <person name="Shih D."/>
            <person name="Sparrow T."/>
            <person name="Spaulding J."/>
            <person name="Stalker J."/>
            <person name="Stange-Thomann N."/>
            <person name="Stavropoulos S."/>
            <person name="Stone C."/>
            <person name="Strader C."/>
            <person name="Tesfaye S."/>
            <person name="Thomson T."/>
            <person name="Thoulutsang Y."/>
            <person name="Thoulutsang D."/>
            <person name="Topham K."/>
            <person name="Topping I."/>
            <person name="Tsamla T."/>
            <person name="Vassiliev H."/>
            <person name="Vo A."/>
            <person name="Wangchuk T."/>
            <person name="Wangdi T."/>
            <person name="Weiand M."/>
            <person name="Wilkinson J."/>
            <person name="Wilson A."/>
            <person name="Yadav S."/>
            <person name="Young G."/>
            <person name="Yu Q."/>
            <person name="Zembek L."/>
            <person name="Zhong D."/>
            <person name="Zimmer A."/>
            <person name="Zwirko Z."/>
            <person name="Jaffe D.B."/>
            <person name="Alvarez P."/>
            <person name="Brockman W."/>
            <person name="Butler J."/>
            <person name="Chin C."/>
            <person name="Gnerre S."/>
            <person name="Grabherr M."/>
            <person name="Kleber M."/>
            <person name="Mauceli E."/>
            <person name="MacCallum I."/>
        </authorList>
    </citation>
    <scope>NUCLEOTIDE SEQUENCE [LARGE SCALE GENOMIC DNA]</scope>
    <source>
        <strain evidence="3">white501</strain>
    </source>
</reference>
<feature type="compositionally biased region" description="Low complexity" evidence="1">
    <location>
        <begin position="71"/>
        <end position="106"/>
    </location>
</feature>
<protein>
    <submittedName>
        <fullName evidence="2">GD14377</fullName>
    </submittedName>
</protein>
<evidence type="ECO:0000313" key="3">
    <source>
        <dbReference type="Proteomes" id="UP000000304"/>
    </source>
</evidence>
<name>B4QRA2_DROSI</name>